<dbReference type="GO" id="GO:0004190">
    <property type="term" value="F:aspartic-type endopeptidase activity"/>
    <property type="evidence" value="ECO:0007669"/>
    <property type="project" value="UniProtKB-KW"/>
</dbReference>
<evidence type="ECO:0000313" key="4">
    <source>
        <dbReference type="EMBL" id="PPK49627.1"/>
    </source>
</evidence>
<accession>A0A2S6G132</accession>
<comment type="similarity">
    <text evidence="1">Belongs to the peptidase U4 family.</text>
</comment>
<dbReference type="InterPro" id="IPR005081">
    <property type="entry name" value="SpoIIGA"/>
</dbReference>
<feature type="transmembrane region" description="Helical" evidence="3">
    <location>
        <begin position="58"/>
        <end position="76"/>
    </location>
</feature>
<dbReference type="Proteomes" id="UP000239863">
    <property type="component" value="Unassembled WGS sequence"/>
</dbReference>
<dbReference type="EMBL" id="PTIS01000001">
    <property type="protein sequence ID" value="PPK49627.1"/>
    <property type="molecule type" value="Genomic_DNA"/>
</dbReference>
<organism evidence="4 5">
    <name type="scientific">Clostridium algidicarnis DSM 15099</name>
    <dbReference type="NCBI Taxonomy" id="1121295"/>
    <lineage>
        <taxon>Bacteria</taxon>
        <taxon>Bacillati</taxon>
        <taxon>Bacillota</taxon>
        <taxon>Clostridia</taxon>
        <taxon>Eubacteriales</taxon>
        <taxon>Clostridiaceae</taxon>
        <taxon>Clostridium</taxon>
    </lineage>
</organism>
<comment type="function">
    <text evidence="1">Probable aspartic protease that is responsible for the proteolytic cleavage of the RNA polymerase sigma E factor (SigE/spoIIGB) to yield the active peptide in the mother cell during sporulation. Responds to a signal from the forespore that is triggered by the extracellular signal protein SpoIIR.</text>
</comment>
<dbReference type="AlphaFoldDB" id="A0A2S6G132"/>
<dbReference type="GO" id="GO:0030436">
    <property type="term" value="P:asexual sporulation"/>
    <property type="evidence" value="ECO:0007669"/>
    <property type="project" value="InterPro"/>
</dbReference>
<dbReference type="EC" id="3.4.23.-" evidence="1"/>
<sequence>MIIYLDVLLIENFIVNLFLICITSDTMKIKLKVTNAILSAVFATSYVMVILIPKLNVFNAIYIKIPLVMVFMIIAFKKLDIGFILKSSAIYIIYSMLLSGLCFFIGINNINIMDQNRTLESFSYKYILMSMMILYIFINRIINFIKDRYIVDNLIYSVEIFYKGKVKSFKGFLDTGNELREPATDLPVIIVERGALGDITLEDKERYMIPYEVVNGSKGRLQGFKPEYIKLYYNKDEKVSIKPIEAIICICDNSLSKGGEYSALLSRGIL</sequence>
<protein>
    <recommendedName>
        <fullName evidence="1">Sporulation sigma-E factor-processing peptidase</fullName>
        <ecNumber evidence="1">3.4.23.-</ecNumber>
    </recommendedName>
    <alternativeName>
        <fullName evidence="1">Membrane-associated aspartic protease</fullName>
    </alternativeName>
    <alternativeName>
        <fullName evidence="1">Stage II sporulation protein GA</fullName>
    </alternativeName>
</protein>
<feature type="transmembrane region" description="Helical" evidence="3">
    <location>
        <begin position="35"/>
        <end position="52"/>
    </location>
</feature>
<dbReference type="GO" id="GO:0006508">
    <property type="term" value="P:proteolysis"/>
    <property type="evidence" value="ECO:0007669"/>
    <property type="project" value="UniProtKB-KW"/>
</dbReference>
<evidence type="ECO:0000256" key="3">
    <source>
        <dbReference type="SAM" id="Phobius"/>
    </source>
</evidence>
<evidence type="ECO:0000313" key="5">
    <source>
        <dbReference type="Proteomes" id="UP000239863"/>
    </source>
</evidence>
<dbReference type="RefSeq" id="WP_169993889.1">
    <property type="nucleotide sequence ID" value="NZ_PTIS01000001.1"/>
</dbReference>
<reference evidence="4 5" key="1">
    <citation type="submission" date="2018-02" db="EMBL/GenBank/DDBJ databases">
        <title>Genomic Encyclopedia of Archaeal and Bacterial Type Strains, Phase II (KMG-II): from individual species to whole genera.</title>
        <authorList>
            <person name="Goeker M."/>
        </authorList>
    </citation>
    <scope>NUCLEOTIDE SEQUENCE [LARGE SCALE GENOMIC DNA]</scope>
    <source>
        <strain evidence="4 5">DSM 15099</strain>
    </source>
</reference>
<evidence type="ECO:0000256" key="2">
    <source>
        <dbReference type="PIRSR" id="PIRSR018571-1"/>
    </source>
</evidence>
<keyword evidence="1" id="KW-1003">Cell membrane</keyword>
<feature type="active site" evidence="2">
    <location>
        <position position="174"/>
    </location>
</feature>
<comment type="subcellular location">
    <subcellularLocation>
        <location evidence="1">Cell membrane</location>
    </subcellularLocation>
</comment>
<gene>
    <name evidence="4" type="ORF">BD821_101290</name>
</gene>
<dbReference type="Pfam" id="PF03419">
    <property type="entry name" value="Peptidase_U4"/>
    <property type="match status" value="1"/>
</dbReference>
<evidence type="ECO:0000256" key="1">
    <source>
        <dbReference type="PIRNR" id="PIRNR018571"/>
    </source>
</evidence>
<feature type="transmembrane region" description="Helical" evidence="3">
    <location>
        <begin position="6"/>
        <end position="23"/>
    </location>
</feature>
<feature type="transmembrane region" description="Helical" evidence="3">
    <location>
        <begin position="122"/>
        <end position="138"/>
    </location>
</feature>
<proteinExistence type="inferred from homology"/>
<keyword evidence="3" id="KW-0812">Transmembrane</keyword>
<comment type="caution">
    <text evidence="4">The sequence shown here is derived from an EMBL/GenBank/DDBJ whole genome shotgun (WGS) entry which is preliminary data.</text>
</comment>
<keyword evidence="1" id="KW-0749">Sporulation</keyword>
<keyword evidence="1" id="KW-0064">Aspartyl protease</keyword>
<dbReference type="PIRSF" id="PIRSF018571">
    <property type="entry name" value="SpoIIGA"/>
    <property type="match status" value="1"/>
</dbReference>
<dbReference type="GO" id="GO:0005886">
    <property type="term" value="C:plasma membrane"/>
    <property type="evidence" value="ECO:0007669"/>
    <property type="project" value="UniProtKB-SubCell"/>
</dbReference>
<dbReference type="NCBIfam" id="TIGR02854">
    <property type="entry name" value="spore_II_GA"/>
    <property type="match status" value="1"/>
</dbReference>
<feature type="transmembrane region" description="Helical" evidence="3">
    <location>
        <begin position="88"/>
        <end position="110"/>
    </location>
</feature>
<name>A0A2S6G132_9CLOT</name>
<dbReference type="GO" id="GO:0030435">
    <property type="term" value="P:sporulation resulting in formation of a cellular spore"/>
    <property type="evidence" value="ECO:0007669"/>
    <property type="project" value="UniProtKB-KW"/>
</dbReference>
<keyword evidence="3" id="KW-1133">Transmembrane helix</keyword>
<dbReference type="STRING" id="37659.GCA_000703125_02660"/>
<keyword evidence="1 3" id="KW-0472">Membrane</keyword>
<keyword evidence="1" id="KW-0378">Hydrolase</keyword>
<keyword evidence="1" id="KW-0645">Protease</keyword>